<name>A0ABY5NWZ5_9ENTE</name>
<evidence type="ECO:0000256" key="9">
    <source>
        <dbReference type="PIRNR" id="PIRNR001332"/>
    </source>
</evidence>
<dbReference type="SUPFAM" id="SSF117856">
    <property type="entry name" value="AF0104/ALDC/Ptd012-like"/>
    <property type="match status" value="1"/>
</dbReference>
<evidence type="ECO:0000313" key="10">
    <source>
        <dbReference type="EMBL" id="UUV98160.1"/>
    </source>
</evidence>
<comment type="catalytic activity">
    <reaction evidence="1 9">
        <text>(2S)-2-acetolactate + H(+) = (R)-acetoin + CO2</text>
        <dbReference type="Rhea" id="RHEA:21580"/>
        <dbReference type="ChEBI" id="CHEBI:15378"/>
        <dbReference type="ChEBI" id="CHEBI:15686"/>
        <dbReference type="ChEBI" id="CHEBI:16526"/>
        <dbReference type="ChEBI" id="CHEBI:58476"/>
        <dbReference type="EC" id="4.1.1.5"/>
    </reaction>
</comment>
<dbReference type="RefSeq" id="WP_257701744.1">
    <property type="nucleotide sequence ID" value="NZ_CP102451.1"/>
</dbReference>
<dbReference type="PANTHER" id="PTHR35524:SF1">
    <property type="entry name" value="ALPHA-ACETOLACTATE DECARBOXYLASE"/>
    <property type="match status" value="1"/>
</dbReference>
<dbReference type="EMBL" id="CP102451">
    <property type="protein sequence ID" value="UUV98160.1"/>
    <property type="molecule type" value="Genomic_DNA"/>
</dbReference>
<proteinExistence type="inferred from homology"/>
<gene>
    <name evidence="10" type="primary">aldB</name>
    <name evidence="10" type="ORF">G314FT_02510</name>
</gene>
<evidence type="ECO:0000256" key="3">
    <source>
        <dbReference type="ARBA" id="ARBA00007106"/>
    </source>
</evidence>
<keyword evidence="7 9" id="KW-0005">Acetoin biosynthesis</keyword>
<comment type="pathway">
    <text evidence="2 9">Polyol metabolism; (R,R)-butane-2,3-diol biosynthesis; (R,R)-butane-2,3-diol from pyruvate: step 2/3.</text>
</comment>
<evidence type="ECO:0000256" key="5">
    <source>
        <dbReference type="ARBA" id="ARBA00020164"/>
    </source>
</evidence>
<evidence type="ECO:0000256" key="4">
    <source>
        <dbReference type="ARBA" id="ARBA00013204"/>
    </source>
</evidence>
<keyword evidence="8 9" id="KW-0456">Lyase</keyword>
<reference evidence="10" key="2">
    <citation type="submission" date="2022-08" db="EMBL/GenBank/DDBJ databases">
        <authorList>
            <person name="Poehlein A."/>
            <person name="Guzman J."/>
            <person name="Daniel R."/>
            <person name="Vilcinskas A."/>
        </authorList>
    </citation>
    <scope>NUCLEOTIDE SEQUENCE</scope>
    <source>
        <strain evidence="10">G314FT</strain>
    </source>
</reference>
<accession>A0ABY5NWZ5</accession>
<evidence type="ECO:0000256" key="2">
    <source>
        <dbReference type="ARBA" id="ARBA00005170"/>
    </source>
</evidence>
<comment type="similarity">
    <text evidence="3 9">Belongs to the alpha-acetolactate decarboxylase family.</text>
</comment>
<evidence type="ECO:0000256" key="7">
    <source>
        <dbReference type="ARBA" id="ARBA00023061"/>
    </source>
</evidence>
<dbReference type="NCBIfam" id="TIGR01252">
    <property type="entry name" value="acetolac_decarb"/>
    <property type="match status" value="1"/>
</dbReference>
<dbReference type="Proteomes" id="UP001058273">
    <property type="component" value="Chromosome"/>
</dbReference>
<keyword evidence="6 9" id="KW-0210">Decarboxylase</keyword>
<reference evidence="10" key="1">
    <citation type="submission" date="2022-08" db="EMBL/GenBank/DDBJ databases">
        <title>Genome sequence of Vagococcus luciliae DSM 112651.</title>
        <authorList>
            <person name="Juan G."/>
            <person name="Anja P."/>
            <person name="Rolf D."/>
            <person name="Kampfer P."/>
            <person name="Vilcinskas A."/>
        </authorList>
    </citation>
    <scope>NUCLEOTIDE SEQUENCE</scope>
    <source>
        <strain evidence="10">G314FT</strain>
    </source>
</reference>
<dbReference type="Gene3D" id="3.30.1330.80">
    <property type="entry name" value="Hypothetical protein, similar to alpha- acetolactate decarboxylase, domain 2"/>
    <property type="match status" value="2"/>
</dbReference>
<evidence type="ECO:0000256" key="8">
    <source>
        <dbReference type="ARBA" id="ARBA00023239"/>
    </source>
</evidence>
<evidence type="ECO:0000256" key="1">
    <source>
        <dbReference type="ARBA" id="ARBA00001784"/>
    </source>
</evidence>
<dbReference type="PANTHER" id="PTHR35524">
    <property type="entry name" value="ALPHA-ACETOLACTATE DECARBOXYLASE"/>
    <property type="match status" value="1"/>
</dbReference>
<dbReference type="CDD" id="cd17299">
    <property type="entry name" value="acetolactate_decarboxylase"/>
    <property type="match status" value="1"/>
</dbReference>
<keyword evidence="11" id="KW-1185">Reference proteome</keyword>
<dbReference type="EC" id="4.1.1.5" evidence="4 9"/>
<evidence type="ECO:0000256" key="6">
    <source>
        <dbReference type="ARBA" id="ARBA00022793"/>
    </source>
</evidence>
<protein>
    <recommendedName>
        <fullName evidence="5 9">Alpha-acetolactate decarboxylase</fullName>
        <ecNumber evidence="4 9">4.1.1.5</ecNumber>
    </recommendedName>
</protein>
<dbReference type="InterPro" id="IPR005128">
    <property type="entry name" value="Acetolactate_a_deCO2ase"/>
</dbReference>
<dbReference type="Pfam" id="PF03306">
    <property type="entry name" value="AAL_decarboxy"/>
    <property type="match status" value="1"/>
</dbReference>
<evidence type="ECO:0000313" key="11">
    <source>
        <dbReference type="Proteomes" id="UP001058273"/>
    </source>
</evidence>
<sequence>MSHNILFQQGNMQLLSEGLLDGTITLKELLSHGNTGIGTGEGIDGELIIIDGVGYKINHHGETEILNDSFNITFADTHFDHYQLLTEVDDVNLTTCLNDIKQLISGNNLFFSVKLHGNFKQITTRSAKKSVKPYPSLEKVGENQVEFTAKNVTGTLISYYSPMLYQGVTVAGFHSHFLADDLSIGGHVLTAEIDHVTAYTQIFRSFLQSNPIDDFDFIHADLSDINKLDTVIKNVE</sequence>
<dbReference type="PIRSF" id="PIRSF001332">
    <property type="entry name" value="Acetolac_decarb"/>
    <property type="match status" value="1"/>
</dbReference>
<organism evidence="10 11">
    <name type="scientific">Vagococcus luciliae</name>
    <dbReference type="NCBI Taxonomy" id="2920380"/>
    <lineage>
        <taxon>Bacteria</taxon>
        <taxon>Bacillati</taxon>
        <taxon>Bacillota</taxon>
        <taxon>Bacilli</taxon>
        <taxon>Lactobacillales</taxon>
        <taxon>Enterococcaceae</taxon>
        <taxon>Vagococcus</taxon>
    </lineage>
</organism>
<dbReference type="GO" id="GO:0047605">
    <property type="term" value="F:acetolactate decarboxylase activity"/>
    <property type="evidence" value="ECO:0007669"/>
    <property type="project" value="UniProtKB-EC"/>
</dbReference>